<gene>
    <name evidence="2" type="ORF">PHET_07327</name>
</gene>
<comment type="caution">
    <text evidence="2">The sequence shown here is derived from an EMBL/GenBank/DDBJ whole genome shotgun (WGS) entry which is preliminary data.</text>
</comment>
<dbReference type="Proteomes" id="UP000748531">
    <property type="component" value="Unassembled WGS sequence"/>
</dbReference>
<feature type="compositionally biased region" description="Polar residues" evidence="1">
    <location>
        <begin position="12"/>
        <end position="22"/>
    </location>
</feature>
<feature type="region of interest" description="Disordered" evidence="1">
    <location>
        <begin position="1"/>
        <end position="22"/>
    </location>
</feature>
<dbReference type="SUPFAM" id="SSF47473">
    <property type="entry name" value="EF-hand"/>
    <property type="match status" value="1"/>
</dbReference>
<protein>
    <submittedName>
        <fullName evidence="2">EF-hand calcium-binding domain-containing protein 1</fullName>
    </submittedName>
</protein>
<keyword evidence="3" id="KW-1185">Reference proteome</keyword>
<reference evidence="2" key="1">
    <citation type="submission" date="2019-05" db="EMBL/GenBank/DDBJ databases">
        <title>Annotation for the trematode Paragonimus heterotremus.</title>
        <authorList>
            <person name="Choi Y.-J."/>
        </authorList>
    </citation>
    <scope>NUCLEOTIDE SEQUENCE</scope>
    <source>
        <strain evidence="2">LC</strain>
    </source>
</reference>
<dbReference type="EMBL" id="LUCH01004476">
    <property type="protein sequence ID" value="KAF5398967.1"/>
    <property type="molecule type" value="Genomic_DNA"/>
</dbReference>
<sequence length="268" mass="30324">MNNNMPRKVEKTNPNTSSNSQGAVDCCSLKDINRCGICEDLNATTRNAILNLIKQVERQKKLHFNKTELSILLHMCVEITGREVRDMTLDELKTFLYGTLDITNPFSLDGLCRACMQTSRHNPVKKTVSPVDFVHLLSVLLRGTLGERAELAFRIMDLDSDGLIRRNVEVRRLLHDTFDVSVAAQNPEIDPDEPVRDTINYLCEKLQCTLTQPISIDRFKALACEHPWIIESLLPCIPSEMTNLVFQTLFSTQIKLPSLEALPKISSK</sequence>
<evidence type="ECO:0000313" key="2">
    <source>
        <dbReference type="EMBL" id="KAF5398967.1"/>
    </source>
</evidence>
<dbReference type="InterPro" id="IPR011992">
    <property type="entry name" value="EF-hand-dom_pair"/>
</dbReference>
<evidence type="ECO:0000313" key="3">
    <source>
        <dbReference type="Proteomes" id="UP000748531"/>
    </source>
</evidence>
<name>A0A8J4TD04_9TREM</name>
<evidence type="ECO:0000256" key="1">
    <source>
        <dbReference type="SAM" id="MobiDB-lite"/>
    </source>
</evidence>
<dbReference type="Gene3D" id="1.10.238.10">
    <property type="entry name" value="EF-hand"/>
    <property type="match status" value="1"/>
</dbReference>
<proteinExistence type="predicted"/>
<organism evidence="2 3">
    <name type="scientific">Paragonimus heterotremus</name>
    <dbReference type="NCBI Taxonomy" id="100268"/>
    <lineage>
        <taxon>Eukaryota</taxon>
        <taxon>Metazoa</taxon>
        <taxon>Spiralia</taxon>
        <taxon>Lophotrochozoa</taxon>
        <taxon>Platyhelminthes</taxon>
        <taxon>Trematoda</taxon>
        <taxon>Digenea</taxon>
        <taxon>Plagiorchiida</taxon>
        <taxon>Troglotremata</taxon>
        <taxon>Troglotrematidae</taxon>
        <taxon>Paragonimus</taxon>
    </lineage>
</organism>
<dbReference type="OrthoDB" id="191686at2759"/>
<accession>A0A8J4TD04</accession>
<dbReference type="AlphaFoldDB" id="A0A8J4TD04"/>